<name>A0A543JR83_9PSEU</name>
<reference evidence="2 3" key="1">
    <citation type="submission" date="2019-06" db="EMBL/GenBank/DDBJ databases">
        <title>Sequencing the genomes of 1000 actinobacteria strains.</title>
        <authorList>
            <person name="Klenk H.-P."/>
        </authorList>
    </citation>
    <scope>NUCLEOTIDE SEQUENCE [LARGE SCALE GENOMIC DNA]</scope>
    <source>
        <strain evidence="2 3">DSM 45456</strain>
    </source>
</reference>
<dbReference type="OrthoDB" id="1441538at2"/>
<gene>
    <name evidence="2" type="ORF">FHX81_7841</name>
</gene>
<dbReference type="AlphaFoldDB" id="A0A543JR83"/>
<feature type="domain" description="Aspartyl/asparaginy/proline hydroxylase" evidence="1">
    <location>
        <begin position="24"/>
        <end position="189"/>
    </location>
</feature>
<dbReference type="RefSeq" id="WP_141983412.1">
    <property type="nucleotide sequence ID" value="NZ_VFPP01000001.1"/>
</dbReference>
<dbReference type="InterPro" id="IPR007803">
    <property type="entry name" value="Asp/Arg/Pro-Hydrxlase"/>
</dbReference>
<evidence type="ECO:0000259" key="1">
    <source>
        <dbReference type="Pfam" id="PF05118"/>
    </source>
</evidence>
<dbReference type="EMBL" id="VFPP01000001">
    <property type="protein sequence ID" value="TQM85361.1"/>
    <property type="molecule type" value="Genomic_DNA"/>
</dbReference>
<protein>
    <submittedName>
        <fullName evidence="2">Aspartyl/asparaginyl beta-hydroxylase</fullName>
    </submittedName>
</protein>
<proteinExistence type="predicted"/>
<comment type="caution">
    <text evidence="2">The sequence shown here is derived from an EMBL/GenBank/DDBJ whole genome shotgun (WGS) entry which is preliminary data.</text>
</comment>
<dbReference type="Gene3D" id="2.60.120.330">
    <property type="entry name" value="B-lactam Antibiotic, Isopenicillin N Synthase, Chain"/>
    <property type="match status" value="1"/>
</dbReference>
<keyword evidence="3" id="KW-1185">Reference proteome</keyword>
<evidence type="ECO:0000313" key="3">
    <source>
        <dbReference type="Proteomes" id="UP000316628"/>
    </source>
</evidence>
<evidence type="ECO:0000313" key="2">
    <source>
        <dbReference type="EMBL" id="TQM85361.1"/>
    </source>
</evidence>
<dbReference type="InterPro" id="IPR027443">
    <property type="entry name" value="IPNS-like_sf"/>
</dbReference>
<accession>A0A543JR83</accession>
<organism evidence="2 3">
    <name type="scientific">Saccharothrix saharensis</name>
    <dbReference type="NCBI Taxonomy" id="571190"/>
    <lineage>
        <taxon>Bacteria</taxon>
        <taxon>Bacillati</taxon>
        <taxon>Actinomycetota</taxon>
        <taxon>Actinomycetes</taxon>
        <taxon>Pseudonocardiales</taxon>
        <taxon>Pseudonocardiaceae</taxon>
        <taxon>Saccharothrix</taxon>
    </lineage>
</organism>
<dbReference type="Proteomes" id="UP000316628">
    <property type="component" value="Unassembled WGS sequence"/>
</dbReference>
<dbReference type="SUPFAM" id="SSF51197">
    <property type="entry name" value="Clavaminate synthase-like"/>
    <property type="match status" value="1"/>
</dbReference>
<dbReference type="Pfam" id="PF05118">
    <property type="entry name" value="Asp_Arg_Hydrox"/>
    <property type="match status" value="1"/>
</dbReference>
<sequence>MTTTETRLVPMPAEAARLLPSFDAERMLDELTSVREHKWDRQRVYDEKGVGAETDVDWRCLALRSPGGDPTRTDPGGPGAQDFADTSWLDRLPYLREVLEAIPAPLHAVRLMALGPDTVGIDHHDPKYGPRWGVARLHVPVVTNPDAVLVLDGVEHNWQPGTFWFGDFSRLHRVQNHGAETRTHLVIDALVVPGLAAVFPPEWQEYFDDGDVLFNRQSQPQRPHERRRYEVDFRLPAGFTLWEEETDFDGPTTAATVRDSGDLLVLEVESGQRLGLVHLGDGEYRFAGWSEERTIQLFVDGPTPGAVLRVRAGREVREATVPLDRR</sequence>